<name>A0A2V1IXH8_9BACT</name>
<dbReference type="InterPro" id="IPR011990">
    <property type="entry name" value="TPR-like_helical_dom_sf"/>
</dbReference>
<keyword evidence="3" id="KW-1185">Reference proteome</keyword>
<dbReference type="EMBL" id="PUBV01000011">
    <property type="protein sequence ID" value="PWB07613.1"/>
    <property type="molecule type" value="Genomic_DNA"/>
</dbReference>
<dbReference type="AlphaFoldDB" id="A0A2V1IXH8"/>
<dbReference type="RefSeq" id="WP_107035988.1">
    <property type="nucleotide sequence ID" value="NZ_CAOMZA010000012.1"/>
</dbReference>
<protein>
    <recommendedName>
        <fullName evidence="4">Tetratricopeptide repeat protein</fullName>
    </recommendedName>
</protein>
<proteinExistence type="predicted"/>
<evidence type="ECO:0000313" key="2">
    <source>
        <dbReference type="EMBL" id="PWB07613.1"/>
    </source>
</evidence>
<sequence>MKNDNTSLSPGFLPGDSTDAGRRIVEAATVEEAAEHLRDARFDTAHDEMRRYASDAIIAGNAPHATDALTAIDAVMAIAPDADNPDIADKRTAIKQVLTALHLSQNRHAEAMQTAADALNMLAANPKRRDEAFLSMLAALLHDVALLHSARGEYRQAEREVEKSMKILERLARTEPDRYASALVMAQASVTQVMHSRLKQANLLAHTQAAVETYMALVAAKAPDATDRLVDSLAEEGRTLARMDKHRQAVQYYTRALKYLVGIEPEMTLRQLTLSIDLGESLLYIKGQREKGVHLLNTMLHKATRLGADEEHRRIVEVLLNANTRRLDILGLWHKLFPR</sequence>
<reference evidence="3" key="1">
    <citation type="submission" date="2018-02" db="EMBL/GenBank/DDBJ databases">
        <authorList>
            <person name="Clavel T."/>
            <person name="Strowig T."/>
        </authorList>
    </citation>
    <scope>NUCLEOTIDE SEQUENCE [LARGE SCALE GENOMIC DNA]</scope>
    <source>
        <strain evidence="3">DSM 100764</strain>
    </source>
</reference>
<organism evidence="2 3">
    <name type="scientific">Paramuribaculum intestinale</name>
    <dbReference type="NCBI Taxonomy" id="2094151"/>
    <lineage>
        <taxon>Bacteria</taxon>
        <taxon>Pseudomonadati</taxon>
        <taxon>Bacteroidota</taxon>
        <taxon>Bacteroidia</taxon>
        <taxon>Bacteroidales</taxon>
        <taxon>Muribaculaceae</taxon>
        <taxon>Paramuribaculum</taxon>
    </lineage>
</organism>
<evidence type="ECO:0000256" key="1">
    <source>
        <dbReference type="SAM" id="Coils"/>
    </source>
</evidence>
<evidence type="ECO:0008006" key="4">
    <source>
        <dbReference type="Google" id="ProtNLM"/>
    </source>
</evidence>
<keyword evidence="1" id="KW-0175">Coiled coil</keyword>
<feature type="coiled-coil region" evidence="1">
    <location>
        <begin position="147"/>
        <end position="174"/>
    </location>
</feature>
<accession>A0A2V1IXH8</accession>
<gene>
    <name evidence="2" type="ORF">C5O25_06800</name>
</gene>
<dbReference type="Proteomes" id="UP000244925">
    <property type="component" value="Unassembled WGS sequence"/>
</dbReference>
<dbReference type="Gene3D" id="1.25.40.10">
    <property type="entry name" value="Tetratricopeptide repeat domain"/>
    <property type="match status" value="1"/>
</dbReference>
<comment type="caution">
    <text evidence="2">The sequence shown here is derived from an EMBL/GenBank/DDBJ whole genome shotgun (WGS) entry which is preliminary data.</text>
</comment>
<dbReference type="GeneID" id="93425764"/>
<evidence type="ECO:0000313" key="3">
    <source>
        <dbReference type="Proteomes" id="UP000244925"/>
    </source>
</evidence>